<proteinExistence type="predicted"/>
<evidence type="ECO:0000313" key="2">
    <source>
        <dbReference type="Proteomes" id="UP000004897"/>
    </source>
</evidence>
<dbReference type="AlphaFoldDB" id="G5ESZ1"/>
<gene>
    <name evidence="1" type="ORF">HMPREF0737_01401</name>
</gene>
<protein>
    <submittedName>
        <fullName evidence="1">Uncharacterized protein</fullName>
    </submittedName>
</protein>
<reference evidence="1 2" key="1">
    <citation type="submission" date="2011-08" db="EMBL/GenBank/DDBJ databases">
        <title>The Genome Sequence of Rothia mucilaginosa M508.</title>
        <authorList>
            <consortium name="The Broad Institute Genome Sequencing Platform"/>
            <consortium name="The Broad Institute Genome Sequencing Center for Infectious Disease"/>
            <person name="Earl A."/>
            <person name="Ward D."/>
            <person name="Feldgarden M."/>
            <person name="Gevers D."/>
            <person name="Sibley C.D."/>
            <person name="Field T.R."/>
            <person name="Grinwis M."/>
            <person name="Eshaghurshan C.S."/>
            <person name="Surette M.G."/>
            <person name="Young S.K."/>
            <person name="Zeng Q."/>
            <person name="Gargeya S."/>
            <person name="Fitzgerald M."/>
            <person name="Haas B."/>
            <person name="Abouelleil A."/>
            <person name="Alvarado L."/>
            <person name="Arachchi H.M."/>
            <person name="Berlin A."/>
            <person name="Brown A."/>
            <person name="Chapman S.B."/>
            <person name="Chen Z."/>
            <person name="Dunbar C."/>
            <person name="Freedman E."/>
            <person name="Gearin G."/>
            <person name="Gellesch M."/>
            <person name="Goldberg J."/>
            <person name="Griggs A."/>
            <person name="Gujja S."/>
            <person name="Heiman D."/>
            <person name="Howarth C."/>
            <person name="Larson L."/>
            <person name="Lui A."/>
            <person name="MacDonald P.J.P."/>
            <person name="Montmayeur A."/>
            <person name="Murphy C."/>
            <person name="Neiman D."/>
            <person name="Pearson M."/>
            <person name="Priest M."/>
            <person name="Roberts A."/>
            <person name="Saif S."/>
            <person name="Shea T."/>
            <person name="Shenoy N."/>
            <person name="Sisk P."/>
            <person name="Stolte C."/>
            <person name="Sykes S."/>
            <person name="Wortman J."/>
            <person name="Nusbaum C."/>
            <person name="Birren B."/>
        </authorList>
    </citation>
    <scope>NUCLEOTIDE SEQUENCE [LARGE SCALE GENOMIC DNA]</scope>
    <source>
        <strain evidence="1 2">M508</strain>
    </source>
</reference>
<accession>G5ESZ1</accession>
<comment type="caution">
    <text evidence="1">The sequence shown here is derived from an EMBL/GenBank/DDBJ whole genome shotgun (WGS) entry which is preliminary data.</text>
</comment>
<sequence>MAVKKCFTVLWDCYNTFRTRRYLRSFGKNTVVLTSMAKTADYMAKYAQSDSKKGIGYIHEFHSGYNSTYRLDEEKTLRKVAASYDSFVALSEGDAKLFVHLAMSDAELRAEKSVLCREKSRTF</sequence>
<dbReference type="HOGENOM" id="CLU_2013579_0_0_11"/>
<name>G5ESZ1_9MICC</name>
<evidence type="ECO:0000313" key="1">
    <source>
        <dbReference type="EMBL" id="EHB87577.1"/>
    </source>
</evidence>
<dbReference type="EMBL" id="ACSB01000011">
    <property type="protein sequence ID" value="EHB87577.1"/>
    <property type="molecule type" value="Genomic_DNA"/>
</dbReference>
<dbReference type="Proteomes" id="UP000004897">
    <property type="component" value="Unassembled WGS sequence"/>
</dbReference>
<dbReference type="RefSeq" id="WP_005506905.1">
    <property type="nucleotide sequence ID" value="NZ_JH370352.1"/>
</dbReference>
<organism evidence="1 2">
    <name type="scientific">Rothia mucilaginosa M508</name>
    <dbReference type="NCBI Taxonomy" id="563033"/>
    <lineage>
        <taxon>Bacteria</taxon>
        <taxon>Bacillati</taxon>
        <taxon>Actinomycetota</taxon>
        <taxon>Actinomycetes</taxon>
        <taxon>Micrococcales</taxon>
        <taxon>Micrococcaceae</taxon>
        <taxon>Rothia</taxon>
    </lineage>
</organism>